<proteinExistence type="predicted"/>
<feature type="coiled-coil region" evidence="1">
    <location>
        <begin position="86"/>
        <end position="115"/>
    </location>
</feature>
<keyword evidence="3" id="KW-1185">Reference proteome</keyword>
<dbReference type="VEuPathDB" id="TriTrypDB:LPMP_150040"/>
<evidence type="ECO:0000313" key="2">
    <source>
        <dbReference type="EMBL" id="AIN96729.1"/>
    </source>
</evidence>
<dbReference type="VEuPathDB" id="TriTrypDB:LPAL13_150005300"/>
<dbReference type="RefSeq" id="XP_010697382.1">
    <property type="nucleotide sequence ID" value="XM_010699080.1"/>
</dbReference>
<dbReference type="Pfam" id="PF03641">
    <property type="entry name" value="Lysine_decarbox"/>
    <property type="match status" value="1"/>
</dbReference>
<dbReference type="GO" id="GO:0005829">
    <property type="term" value="C:cytosol"/>
    <property type="evidence" value="ECO:0007669"/>
    <property type="project" value="TreeGrafter"/>
</dbReference>
<dbReference type="Gene3D" id="3.40.50.450">
    <property type="match status" value="1"/>
</dbReference>
<accession>A0A088RND7</accession>
<dbReference type="eggNOG" id="ENOG502QT54">
    <property type="taxonomic scope" value="Eukaryota"/>
</dbReference>
<dbReference type="GeneID" id="22573420"/>
<dbReference type="SUPFAM" id="SSF102405">
    <property type="entry name" value="MCP/YpsA-like"/>
    <property type="match status" value="1"/>
</dbReference>
<sequence>MSSPHHSDVSSPYVQKEEDLLDKNLIPTIKSYKNMEFLNSYAGRMIRILCEFEEPQQRLQQHFIRSTVLFFGSARSMTQGQYDSTMRGLRSKLAAATEENAKVSIQNELARLEKTQWMCKWVDLVEHLAKMVAEFARKEREIINCSFKYIPDYFRLPPEESSESLDDLHKRFGDLVVTTGGGPGFMEAANRGAASVPGAVTMGMGISLPFEKGLNPHVTEGLAFEFHYFFTRKFWMMYSCRAIVVAPGGFGTLDEIFELLTLKQTKKIPSLPVVLLCKQFWKTVVNWQALADYGVISQDEIDSLLFTDSADEAIEHIKEFYRRLANDSTSLA</sequence>
<dbReference type="OrthoDB" id="414463at2759"/>
<protein>
    <recommendedName>
        <fullName evidence="4">Lysine decarboxylase-like protein</fullName>
    </recommendedName>
</protein>
<reference evidence="2 3" key="1">
    <citation type="journal article" date="2015" name="Sci. Rep.">
        <title>The genome of Leishmania panamensis: insights into genomics of the L. (Viannia) subgenus.</title>
        <authorList>
            <person name="Llanes A."/>
            <person name="Restrepo C.M."/>
            <person name="Vecchio G.D."/>
            <person name="Anguizola F.J."/>
            <person name="Lleonart R."/>
        </authorList>
    </citation>
    <scope>NUCLEOTIDE SEQUENCE [LARGE SCALE GENOMIC DNA]</scope>
    <source>
        <strain evidence="2 3">MHOM/PA/94/PSC-1</strain>
    </source>
</reference>
<gene>
    <name evidence="2" type="ORF">LPMP_150040</name>
</gene>
<dbReference type="PANTHER" id="PTHR43393:SF3">
    <property type="entry name" value="LYSINE DECARBOXYLASE-LIKE PROTEIN"/>
    <property type="match status" value="1"/>
</dbReference>
<dbReference type="InterPro" id="IPR031100">
    <property type="entry name" value="LOG_fam"/>
</dbReference>
<dbReference type="EMBL" id="CP009384">
    <property type="protein sequence ID" value="AIN96729.1"/>
    <property type="molecule type" value="Genomic_DNA"/>
</dbReference>
<name>A0A088RND7_LEIPA</name>
<dbReference type="InterPro" id="IPR052341">
    <property type="entry name" value="LOG_family_nucleotidases"/>
</dbReference>
<organism evidence="2 3">
    <name type="scientific">Leishmania panamensis</name>
    <dbReference type="NCBI Taxonomy" id="5679"/>
    <lineage>
        <taxon>Eukaryota</taxon>
        <taxon>Discoba</taxon>
        <taxon>Euglenozoa</taxon>
        <taxon>Kinetoplastea</taxon>
        <taxon>Metakinetoplastina</taxon>
        <taxon>Trypanosomatida</taxon>
        <taxon>Trypanosomatidae</taxon>
        <taxon>Leishmaniinae</taxon>
        <taxon>Leishmania</taxon>
        <taxon>Leishmania guyanensis species complex</taxon>
    </lineage>
</organism>
<evidence type="ECO:0000256" key="1">
    <source>
        <dbReference type="SAM" id="Coils"/>
    </source>
</evidence>
<dbReference type="KEGG" id="lpan:LPMP_150040"/>
<dbReference type="Proteomes" id="UP000063063">
    <property type="component" value="Chromosome 15"/>
</dbReference>
<dbReference type="PANTHER" id="PTHR43393">
    <property type="entry name" value="CYTOKININ RIBOSIDE 5'-MONOPHOSPHATE PHOSPHORIBOHYDROLASE"/>
    <property type="match status" value="1"/>
</dbReference>
<dbReference type="AlphaFoldDB" id="A0A088RND7"/>
<evidence type="ECO:0008006" key="4">
    <source>
        <dbReference type="Google" id="ProtNLM"/>
    </source>
</evidence>
<evidence type="ECO:0000313" key="3">
    <source>
        <dbReference type="Proteomes" id="UP000063063"/>
    </source>
</evidence>
<keyword evidence="1" id="KW-0175">Coiled coil</keyword>